<evidence type="ECO:0000259" key="6">
    <source>
        <dbReference type="PROSITE" id="PS50832"/>
    </source>
</evidence>
<protein>
    <recommendedName>
        <fullName evidence="4 5">Translation initiation factor IF-1</fullName>
    </recommendedName>
</protein>
<comment type="function">
    <text evidence="4">One of the essential components for the initiation of protein synthesis. Stabilizes the binding of IF-2 and IF-3 on the 30S subunit to which N-formylmethionyl-tRNA(fMet) subsequently binds. Helps modulate mRNA selection, yielding the 30S pre-initiation complex (PIC). Upon addition of the 50S ribosomal subunit IF-1, IF-2 and IF-3 are released leaving the mature 70S translation initiation complex.</text>
</comment>
<dbReference type="GO" id="GO:0005829">
    <property type="term" value="C:cytosol"/>
    <property type="evidence" value="ECO:0007669"/>
    <property type="project" value="TreeGrafter"/>
</dbReference>
<comment type="caution">
    <text evidence="7">The sequence shown here is derived from an EMBL/GenBank/DDBJ whole genome shotgun (WGS) entry which is preliminary data.</text>
</comment>
<gene>
    <name evidence="4" type="primary">infA</name>
    <name evidence="7" type="ORF">A2228_03450</name>
</gene>
<reference evidence="7 8" key="1">
    <citation type="journal article" date="2016" name="Nat. Commun.">
        <title>Thousands of microbial genomes shed light on interconnected biogeochemical processes in an aquifer system.</title>
        <authorList>
            <person name="Anantharaman K."/>
            <person name="Brown C.T."/>
            <person name="Hug L.A."/>
            <person name="Sharon I."/>
            <person name="Castelle C.J."/>
            <person name="Probst A.J."/>
            <person name="Thomas B.C."/>
            <person name="Singh A."/>
            <person name="Wilkins M.J."/>
            <person name="Karaoz U."/>
            <person name="Brodie E.L."/>
            <person name="Williams K.H."/>
            <person name="Hubbard S.S."/>
            <person name="Banfield J.F."/>
        </authorList>
    </citation>
    <scope>NUCLEOTIDE SEQUENCE [LARGE SCALE GENOMIC DNA]</scope>
</reference>
<name>A0A1F5F7A4_9BACT</name>
<organism evidence="7 8">
    <name type="scientific">Candidatus Collierbacteria bacterium RIFOXYA2_FULL_46_10</name>
    <dbReference type="NCBI Taxonomy" id="1817726"/>
    <lineage>
        <taxon>Bacteria</taxon>
        <taxon>Candidatus Collieribacteriota</taxon>
    </lineage>
</organism>
<comment type="similarity">
    <text evidence="1 4">Belongs to the IF-1 family.</text>
</comment>
<dbReference type="PANTHER" id="PTHR33370:SF1">
    <property type="entry name" value="TRANSLATION INITIATION FACTOR IF-1, CHLOROPLASTIC"/>
    <property type="match status" value="1"/>
</dbReference>
<dbReference type="PROSITE" id="PS50832">
    <property type="entry name" value="S1_IF1_TYPE"/>
    <property type="match status" value="1"/>
</dbReference>
<dbReference type="FunFam" id="2.40.50.140:FF:000002">
    <property type="entry name" value="Translation initiation factor IF-1"/>
    <property type="match status" value="1"/>
</dbReference>
<dbReference type="AlphaFoldDB" id="A0A1F5F7A4"/>
<evidence type="ECO:0000256" key="1">
    <source>
        <dbReference type="ARBA" id="ARBA00010939"/>
    </source>
</evidence>
<dbReference type="CDD" id="cd04451">
    <property type="entry name" value="S1_IF1"/>
    <property type="match status" value="1"/>
</dbReference>
<dbReference type="InterPro" id="IPR006196">
    <property type="entry name" value="RNA-binding_domain_S1_IF1"/>
</dbReference>
<keyword evidence="4" id="KW-0699">rRNA-binding</keyword>
<accession>A0A1F5F7A4</accession>
<evidence type="ECO:0000313" key="8">
    <source>
        <dbReference type="Proteomes" id="UP000176191"/>
    </source>
</evidence>
<evidence type="ECO:0000313" key="7">
    <source>
        <dbReference type="EMBL" id="OGD75528.1"/>
    </source>
</evidence>
<dbReference type="GO" id="GO:0019843">
    <property type="term" value="F:rRNA binding"/>
    <property type="evidence" value="ECO:0007669"/>
    <property type="project" value="UniProtKB-UniRule"/>
</dbReference>
<evidence type="ECO:0000256" key="3">
    <source>
        <dbReference type="ARBA" id="ARBA00022917"/>
    </source>
</evidence>
<comment type="subcellular location">
    <subcellularLocation>
        <location evidence="4">Cytoplasm</location>
    </subcellularLocation>
</comment>
<dbReference type="Gene3D" id="2.40.50.140">
    <property type="entry name" value="Nucleic acid-binding proteins"/>
    <property type="match status" value="1"/>
</dbReference>
<evidence type="ECO:0000256" key="5">
    <source>
        <dbReference type="NCBIfam" id="TIGR00008"/>
    </source>
</evidence>
<dbReference type="InterPro" id="IPR012340">
    <property type="entry name" value="NA-bd_OB-fold"/>
</dbReference>
<dbReference type="HAMAP" id="MF_00075">
    <property type="entry name" value="IF_1"/>
    <property type="match status" value="1"/>
</dbReference>
<dbReference type="SUPFAM" id="SSF50249">
    <property type="entry name" value="Nucleic acid-binding proteins"/>
    <property type="match status" value="1"/>
</dbReference>
<comment type="subunit">
    <text evidence="4">Component of the 30S ribosomal translation pre-initiation complex which assembles on the 30S ribosome in the order IF-2 and IF-3, IF-1 and N-formylmethionyl-tRNA(fMet); mRNA recruitment can occur at any time during PIC assembly.</text>
</comment>
<evidence type="ECO:0000256" key="2">
    <source>
        <dbReference type="ARBA" id="ARBA00022540"/>
    </source>
</evidence>
<dbReference type="Pfam" id="PF01176">
    <property type="entry name" value="eIF-1a"/>
    <property type="match status" value="1"/>
</dbReference>
<feature type="domain" description="S1-like" evidence="6">
    <location>
        <begin position="1"/>
        <end position="72"/>
    </location>
</feature>
<dbReference type="PANTHER" id="PTHR33370">
    <property type="entry name" value="TRANSLATION INITIATION FACTOR IF-1, CHLOROPLASTIC"/>
    <property type="match status" value="1"/>
</dbReference>
<dbReference type="NCBIfam" id="TIGR00008">
    <property type="entry name" value="infA"/>
    <property type="match status" value="1"/>
</dbReference>
<keyword evidence="4" id="KW-0963">Cytoplasm</keyword>
<dbReference type="EMBL" id="MFAK01000002">
    <property type="protein sequence ID" value="OGD75528.1"/>
    <property type="molecule type" value="Genomic_DNA"/>
</dbReference>
<dbReference type="GO" id="GO:0003743">
    <property type="term" value="F:translation initiation factor activity"/>
    <property type="evidence" value="ECO:0007669"/>
    <property type="project" value="UniProtKB-UniRule"/>
</dbReference>
<evidence type="ECO:0000256" key="4">
    <source>
        <dbReference type="HAMAP-Rule" id="MF_00075"/>
    </source>
</evidence>
<dbReference type="InterPro" id="IPR004368">
    <property type="entry name" value="TIF_IF1"/>
</dbReference>
<proteinExistence type="inferred from homology"/>
<sequence>MAKTGVTEHLGVVTEALPNTMFRVQLDEGSEILAHLSGKMRMFRISIMPGDKVKIEMTPYDSQKGRITYRIREGQLPPAK</sequence>
<dbReference type="GO" id="GO:0043022">
    <property type="term" value="F:ribosome binding"/>
    <property type="evidence" value="ECO:0007669"/>
    <property type="project" value="UniProtKB-UniRule"/>
</dbReference>
<dbReference type="Proteomes" id="UP000176191">
    <property type="component" value="Unassembled WGS sequence"/>
</dbReference>
<keyword evidence="4" id="KW-0694">RNA-binding</keyword>
<keyword evidence="2 4" id="KW-0396">Initiation factor</keyword>
<keyword evidence="3 4" id="KW-0648">Protein biosynthesis</keyword>